<evidence type="ECO:0000256" key="1">
    <source>
        <dbReference type="ARBA" id="ARBA00022450"/>
    </source>
</evidence>
<dbReference type="Pfam" id="PF00698">
    <property type="entry name" value="Acyl_transf_1"/>
    <property type="match status" value="2"/>
</dbReference>
<dbReference type="SMART" id="SM00826">
    <property type="entry name" value="PKS_DH"/>
    <property type="match status" value="1"/>
</dbReference>
<dbReference type="SUPFAM" id="SSF52151">
    <property type="entry name" value="FabD/lysophospholipase-like"/>
    <property type="match status" value="1"/>
</dbReference>
<dbReference type="GO" id="GO:0006633">
    <property type="term" value="P:fatty acid biosynthetic process"/>
    <property type="evidence" value="ECO:0007669"/>
    <property type="project" value="TreeGrafter"/>
</dbReference>
<keyword evidence="2" id="KW-0597">Phosphoprotein</keyword>
<dbReference type="InterPro" id="IPR049900">
    <property type="entry name" value="PKS_mFAS_DH"/>
</dbReference>
<evidence type="ECO:0000313" key="6">
    <source>
        <dbReference type="EMBL" id="KAJ5597220.1"/>
    </source>
</evidence>
<evidence type="ECO:0000256" key="4">
    <source>
        <dbReference type="PROSITE-ProRule" id="PRU01363"/>
    </source>
</evidence>
<comment type="caution">
    <text evidence="6">The sequence shown here is derived from an EMBL/GenBank/DDBJ whole genome shotgun (WGS) entry which is preliminary data.</text>
</comment>
<evidence type="ECO:0000256" key="2">
    <source>
        <dbReference type="ARBA" id="ARBA00022553"/>
    </source>
</evidence>
<evidence type="ECO:0000256" key="3">
    <source>
        <dbReference type="ARBA" id="ARBA00022679"/>
    </source>
</evidence>
<dbReference type="GO" id="GO:1901336">
    <property type="term" value="P:lactone biosynthetic process"/>
    <property type="evidence" value="ECO:0007669"/>
    <property type="project" value="UniProtKB-ARBA"/>
</dbReference>
<gene>
    <name evidence="6" type="ORF">N7537_007304</name>
</gene>
<dbReference type="InterPro" id="IPR049551">
    <property type="entry name" value="PKS_DH_C"/>
</dbReference>
<dbReference type="Pfam" id="PF21089">
    <property type="entry name" value="PKS_DH_N"/>
    <property type="match status" value="1"/>
</dbReference>
<protein>
    <submittedName>
        <fullName evidence="6">PKS-NRPS protein</fullName>
    </submittedName>
</protein>
<dbReference type="GeneID" id="81588603"/>
<dbReference type="Gene3D" id="3.10.129.110">
    <property type="entry name" value="Polyketide synthase dehydratase"/>
    <property type="match status" value="1"/>
</dbReference>
<keyword evidence="7" id="KW-1185">Reference proteome</keyword>
<dbReference type="InterPro" id="IPR016035">
    <property type="entry name" value="Acyl_Trfase/lysoPLipase"/>
</dbReference>
<proteinExistence type="predicted"/>
<accession>A0AAD6DYJ2</accession>
<dbReference type="EMBL" id="JAQJAE010000004">
    <property type="protein sequence ID" value="KAJ5597220.1"/>
    <property type="molecule type" value="Genomic_DNA"/>
</dbReference>
<dbReference type="SMART" id="SM00827">
    <property type="entry name" value="PKS_AT"/>
    <property type="match status" value="1"/>
</dbReference>
<dbReference type="Proteomes" id="UP001213799">
    <property type="component" value="Unassembled WGS sequence"/>
</dbReference>
<dbReference type="InterPro" id="IPR050091">
    <property type="entry name" value="PKS_NRPS_Biosynth_Enz"/>
</dbReference>
<dbReference type="RefSeq" id="XP_056750437.1">
    <property type="nucleotide sequence ID" value="XM_056898361.1"/>
</dbReference>
<evidence type="ECO:0000313" key="7">
    <source>
        <dbReference type="Proteomes" id="UP001213799"/>
    </source>
</evidence>
<dbReference type="PANTHER" id="PTHR43775:SF20">
    <property type="entry name" value="HYBRID PKS-NRPS SYNTHETASE APDA"/>
    <property type="match status" value="1"/>
</dbReference>
<dbReference type="InterPro" id="IPR001227">
    <property type="entry name" value="Ac_transferase_dom_sf"/>
</dbReference>
<name>A0AAD6DYJ2_9EURO</name>
<dbReference type="InterPro" id="IPR042104">
    <property type="entry name" value="PKS_dehydratase_sf"/>
</dbReference>
<dbReference type="InterPro" id="IPR020807">
    <property type="entry name" value="PKS_DH"/>
</dbReference>
<sequence length="768" mass="84272">MISNPSANLPDICWTLQTRHSLAAFVQTNQSLQPEQIGFQPQLIDGNESPGVLGVFTGQGAQWPTMGMELFSRVALFRQSIKQCEVVLNALLDCPSWSLCEELEAGNASSRLSEATVSQPLYTAVQIALVDVLKAAGLKFHAVVGDSSGEIAAVYAADMLSLTGAMQIAYYRGLHAHLAKGDDGQPGGMLATGLSYDEALQSCNRPDFRGRVSAKKELEARDVFARPLRVDTAYHSHHMKKCGDTYLQSLLACDIAVSAPIQDCVWSSSVRGDTDILEGDLSPLKGDYWVKNMEQTVLLSRALESAITNRGPFDMVVEVGPHPALKSPSEDTLKGVFSSAPHYTGILKRGQDDLDAISSALGLYWSTMGSKSVDFAGFRRACLGSSEIGQPERYRLGQDSPCGLLGRRMLDDDAHGLRWRNILTLDENTWLAGHEILGEVLMPCAGYISIALKAGRQLTAGRPISLLEARDVEVRPPVAVPKHPDSVETMCIARVQPSQDRNIIEAEFDFCYWPSSGTATVRACSGRIVVYLGDGKEESLPPRRASTTNLLNISVADAYDVFKSIGLNYQDIFRDISSIDRGSNHAVIQVVWDMSNLDQVYLIHPAILDVVFQSIFLAKSYPAKSLMHSAFLPVRIARVTVNPWVPVTNTTGSIEIGTESFVTHSDYRSIEGDMHEYNRANKPFLEVEGLSLKMSLSQSVSQVALVQLGLCPPGICPALRRQPSIPKNHRSTLKMNISLNNDGTMPREPWARIPSNIMEPWLREKRRS</sequence>
<dbReference type="Pfam" id="PF14765">
    <property type="entry name" value="PS-DH"/>
    <property type="match status" value="1"/>
</dbReference>
<dbReference type="PANTHER" id="PTHR43775">
    <property type="entry name" value="FATTY ACID SYNTHASE"/>
    <property type="match status" value="1"/>
</dbReference>
<dbReference type="InterPro" id="IPR049552">
    <property type="entry name" value="PKS_DH_N"/>
</dbReference>
<feature type="active site" description="Proton donor; for dehydratase activity" evidence="4">
    <location>
        <position position="609"/>
    </location>
</feature>
<dbReference type="GO" id="GO:0044550">
    <property type="term" value="P:secondary metabolite biosynthetic process"/>
    <property type="evidence" value="ECO:0007669"/>
    <property type="project" value="TreeGrafter"/>
</dbReference>
<keyword evidence="1" id="KW-0596">Phosphopantetheine</keyword>
<feature type="region of interest" description="C-terminal hotdog fold" evidence="4">
    <location>
        <begin position="550"/>
        <end position="701"/>
    </location>
</feature>
<dbReference type="PROSITE" id="PS52019">
    <property type="entry name" value="PKS_MFAS_DH"/>
    <property type="match status" value="1"/>
</dbReference>
<organism evidence="6 7">
    <name type="scientific">Penicillium hordei</name>
    <dbReference type="NCBI Taxonomy" id="40994"/>
    <lineage>
        <taxon>Eukaryota</taxon>
        <taxon>Fungi</taxon>
        <taxon>Dikarya</taxon>
        <taxon>Ascomycota</taxon>
        <taxon>Pezizomycotina</taxon>
        <taxon>Eurotiomycetes</taxon>
        <taxon>Eurotiomycetidae</taxon>
        <taxon>Eurotiales</taxon>
        <taxon>Aspergillaceae</taxon>
        <taxon>Penicillium</taxon>
    </lineage>
</organism>
<dbReference type="GO" id="GO:0004312">
    <property type="term" value="F:fatty acid synthase activity"/>
    <property type="evidence" value="ECO:0007669"/>
    <property type="project" value="TreeGrafter"/>
</dbReference>
<dbReference type="Gene3D" id="3.40.366.10">
    <property type="entry name" value="Malonyl-Coenzyme A Acyl Carrier Protein, domain 2"/>
    <property type="match status" value="2"/>
</dbReference>
<feature type="active site" description="Proton acceptor; for dehydratase activity" evidence="4">
    <location>
        <position position="434"/>
    </location>
</feature>
<reference evidence="6" key="1">
    <citation type="journal article" date="2023" name="IMA Fungus">
        <title>Comparative genomic study of the Penicillium genus elucidates a diverse pangenome and 15 lateral gene transfer events.</title>
        <authorList>
            <person name="Petersen C."/>
            <person name="Sorensen T."/>
            <person name="Nielsen M.R."/>
            <person name="Sondergaard T.E."/>
            <person name="Sorensen J.L."/>
            <person name="Fitzpatrick D.A."/>
            <person name="Frisvad J.C."/>
            <person name="Nielsen K.L."/>
        </authorList>
    </citation>
    <scope>NUCLEOTIDE SEQUENCE</scope>
    <source>
        <strain evidence="6">IBT 12815</strain>
    </source>
</reference>
<evidence type="ECO:0000259" key="5">
    <source>
        <dbReference type="PROSITE" id="PS52019"/>
    </source>
</evidence>
<feature type="region of interest" description="N-terminal hotdog fold" evidence="4">
    <location>
        <begin position="402"/>
        <end position="535"/>
    </location>
</feature>
<reference evidence="6" key="2">
    <citation type="submission" date="2023-01" db="EMBL/GenBank/DDBJ databases">
        <authorList>
            <person name="Petersen C."/>
        </authorList>
    </citation>
    <scope>NUCLEOTIDE SEQUENCE</scope>
    <source>
        <strain evidence="6">IBT 12815</strain>
    </source>
</reference>
<keyword evidence="3" id="KW-0808">Transferase</keyword>
<feature type="domain" description="PKS/mFAS DH" evidence="5">
    <location>
        <begin position="402"/>
        <end position="701"/>
    </location>
</feature>
<dbReference type="AlphaFoldDB" id="A0AAD6DYJ2"/>
<dbReference type="InterPro" id="IPR014043">
    <property type="entry name" value="Acyl_transferase_dom"/>
</dbReference>